<evidence type="ECO:0000313" key="3">
    <source>
        <dbReference type="Proteomes" id="UP001642483"/>
    </source>
</evidence>
<proteinExistence type="predicted"/>
<feature type="compositionally biased region" description="Basic and acidic residues" evidence="1">
    <location>
        <begin position="235"/>
        <end position="246"/>
    </location>
</feature>
<feature type="region of interest" description="Disordered" evidence="1">
    <location>
        <begin position="216"/>
        <end position="256"/>
    </location>
</feature>
<name>A0ABP0F1U6_CLALP</name>
<protein>
    <submittedName>
        <fullName evidence="2">Uncharacterized protein</fullName>
    </submittedName>
</protein>
<keyword evidence="3" id="KW-1185">Reference proteome</keyword>
<sequence>MQSTDAMASGNLNSGKKHFTTVVRLKPTELKRQNNFPCYRHSEWKVEPRSVFDYDPLEEGIESISLGHLRKNTEQTVYEGYGKRDLIKECAPRRHMIDPKPPISWVHNGQTRWANTAKLADATSKIDYCGIKINGVALDTQALKQAQAVVACKTKQDDNTKTIPKAPIKQLSSLDEILLDSFITDYTQHGSSNSRNDKQSTNKCLEYKPSFPCINSSTQGLYSPQPYTVDEEAEQRDQPKYKDFNRSPKPFNAMYK</sequence>
<organism evidence="2 3">
    <name type="scientific">Clavelina lepadiformis</name>
    <name type="common">Light-bulb sea squirt</name>
    <name type="synonym">Ascidia lepadiformis</name>
    <dbReference type="NCBI Taxonomy" id="159417"/>
    <lineage>
        <taxon>Eukaryota</taxon>
        <taxon>Metazoa</taxon>
        <taxon>Chordata</taxon>
        <taxon>Tunicata</taxon>
        <taxon>Ascidiacea</taxon>
        <taxon>Aplousobranchia</taxon>
        <taxon>Clavelinidae</taxon>
        <taxon>Clavelina</taxon>
    </lineage>
</organism>
<reference evidence="2 3" key="1">
    <citation type="submission" date="2024-02" db="EMBL/GenBank/DDBJ databases">
        <authorList>
            <person name="Daric V."/>
            <person name="Darras S."/>
        </authorList>
    </citation>
    <scope>NUCLEOTIDE SEQUENCE [LARGE SCALE GENOMIC DNA]</scope>
</reference>
<dbReference type="EMBL" id="CAWYQH010000001">
    <property type="protein sequence ID" value="CAK8672257.1"/>
    <property type="molecule type" value="Genomic_DNA"/>
</dbReference>
<dbReference type="Proteomes" id="UP001642483">
    <property type="component" value="Unassembled WGS sequence"/>
</dbReference>
<comment type="caution">
    <text evidence="2">The sequence shown here is derived from an EMBL/GenBank/DDBJ whole genome shotgun (WGS) entry which is preliminary data.</text>
</comment>
<feature type="compositionally biased region" description="Polar residues" evidence="1">
    <location>
        <begin position="216"/>
        <end position="226"/>
    </location>
</feature>
<accession>A0ABP0F1U6</accession>
<evidence type="ECO:0000313" key="2">
    <source>
        <dbReference type="EMBL" id="CAK8672257.1"/>
    </source>
</evidence>
<gene>
    <name evidence="2" type="ORF">CVLEPA_LOCUS1229</name>
</gene>
<evidence type="ECO:0000256" key="1">
    <source>
        <dbReference type="SAM" id="MobiDB-lite"/>
    </source>
</evidence>